<protein>
    <submittedName>
        <fullName evidence="2">Uncharacterized protein</fullName>
    </submittedName>
</protein>
<reference evidence="2 3" key="2">
    <citation type="submission" date="2016-05" db="EMBL/GenBank/DDBJ databases">
        <title>Lineage-specific infection strategies underlie the spectrum of fungal disease in amphibians.</title>
        <authorList>
            <person name="Cuomo C.A."/>
            <person name="Farrer R.A."/>
            <person name="James T."/>
            <person name="Longcore J."/>
            <person name="Birren B."/>
        </authorList>
    </citation>
    <scope>NUCLEOTIDE SEQUENCE [LARGE SCALE GENOMIC DNA]</scope>
    <source>
        <strain evidence="2 3">JEL423</strain>
    </source>
</reference>
<dbReference type="VEuPathDB" id="FungiDB:BDEG_24541"/>
<evidence type="ECO:0000256" key="1">
    <source>
        <dbReference type="SAM" id="MobiDB-lite"/>
    </source>
</evidence>
<feature type="compositionally biased region" description="Pro residues" evidence="1">
    <location>
        <begin position="46"/>
        <end position="86"/>
    </location>
</feature>
<gene>
    <name evidence="2" type="ORF">BDEG_24541</name>
</gene>
<evidence type="ECO:0000313" key="3">
    <source>
        <dbReference type="Proteomes" id="UP000077115"/>
    </source>
</evidence>
<evidence type="ECO:0000313" key="2">
    <source>
        <dbReference type="EMBL" id="OAJ40848.1"/>
    </source>
</evidence>
<accession>A0A177WL71</accession>
<sequence length="116" mass="12707">MTFDFKNDSFLAKSRVFLIKSQNTPDRPPPLSSSGATGPLPKSPSQLPPPRPPHNRPPPPRPPHNRPPPQNKSPPPVAPKPKPPIPKPRKNPPKPQSKFEDDGPPSFIPPPPTRNS</sequence>
<feature type="compositionally biased region" description="Pro residues" evidence="1">
    <location>
        <begin position="106"/>
        <end position="116"/>
    </location>
</feature>
<proteinExistence type="predicted"/>
<dbReference type="PRINTS" id="PR01217">
    <property type="entry name" value="PRICHEXTENSN"/>
</dbReference>
<dbReference type="STRING" id="403673.A0A177WL71"/>
<dbReference type="Proteomes" id="UP000077115">
    <property type="component" value="Unassembled WGS sequence"/>
</dbReference>
<name>A0A177WL71_BATDL</name>
<dbReference type="AlphaFoldDB" id="A0A177WL71"/>
<dbReference type="EMBL" id="DS022305">
    <property type="protein sequence ID" value="OAJ40848.1"/>
    <property type="molecule type" value="Genomic_DNA"/>
</dbReference>
<reference evidence="2 3" key="1">
    <citation type="submission" date="2006-10" db="EMBL/GenBank/DDBJ databases">
        <title>The Genome Sequence of Batrachochytrium dendrobatidis JEL423.</title>
        <authorList>
            <consortium name="The Broad Institute Genome Sequencing Platform"/>
            <person name="Birren B."/>
            <person name="Lander E."/>
            <person name="Galagan J."/>
            <person name="Cuomo C."/>
            <person name="Devon K."/>
            <person name="Jaffe D."/>
            <person name="Butler J."/>
            <person name="Alvarez P."/>
            <person name="Gnerre S."/>
            <person name="Grabherr M."/>
            <person name="Kleber M."/>
            <person name="Mauceli E."/>
            <person name="Brockman W."/>
            <person name="Young S."/>
            <person name="LaButti K."/>
            <person name="Sykes S."/>
            <person name="DeCaprio D."/>
            <person name="Crawford M."/>
            <person name="Koehrsen M."/>
            <person name="Engels R."/>
            <person name="Montgomery P."/>
            <person name="Pearson M."/>
            <person name="Howarth C."/>
            <person name="Larson L."/>
            <person name="White J."/>
            <person name="O'Leary S."/>
            <person name="Kodira C."/>
            <person name="Zeng Q."/>
            <person name="Yandava C."/>
            <person name="Alvarado L."/>
            <person name="Longcore J."/>
            <person name="James T."/>
        </authorList>
    </citation>
    <scope>NUCLEOTIDE SEQUENCE [LARGE SCALE GENOMIC DNA]</scope>
    <source>
        <strain evidence="2 3">JEL423</strain>
    </source>
</reference>
<feature type="region of interest" description="Disordered" evidence="1">
    <location>
        <begin position="20"/>
        <end position="116"/>
    </location>
</feature>
<organism evidence="2 3">
    <name type="scientific">Batrachochytrium dendrobatidis (strain JEL423)</name>
    <dbReference type="NCBI Taxonomy" id="403673"/>
    <lineage>
        <taxon>Eukaryota</taxon>
        <taxon>Fungi</taxon>
        <taxon>Fungi incertae sedis</taxon>
        <taxon>Chytridiomycota</taxon>
        <taxon>Chytridiomycota incertae sedis</taxon>
        <taxon>Chytridiomycetes</taxon>
        <taxon>Rhizophydiales</taxon>
        <taxon>Rhizophydiales incertae sedis</taxon>
        <taxon>Batrachochytrium</taxon>
    </lineage>
</organism>
<dbReference type="eggNOG" id="ENOG502QS87">
    <property type="taxonomic scope" value="Eukaryota"/>
</dbReference>